<reference evidence="5 6" key="1">
    <citation type="submission" date="2019-07" db="EMBL/GenBank/DDBJ databases">
        <title>Genome sequence of 2 isolates from Red Sea Mangroves.</title>
        <authorList>
            <person name="Sefrji F."/>
            <person name="Michoud G."/>
            <person name="Merlino G."/>
            <person name="Daffonchio D."/>
        </authorList>
    </citation>
    <scope>NUCLEOTIDE SEQUENCE [LARGE SCALE GENOMIC DNA]</scope>
    <source>
        <strain evidence="5 6">R1DC41</strain>
    </source>
</reference>
<dbReference type="NCBIfam" id="TIGR00370">
    <property type="entry name" value="5-oxoprolinase subunit PxpB"/>
    <property type="match status" value="1"/>
</dbReference>
<dbReference type="SUPFAM" id="SSF50891">
    <property type="entry name" value="Cyclophilin-like"/>
    <property type="match status" value="1"/>
</dbReference>
<sequence>MKKRKPILSEVAPGELWIEFPIKTIDPRIQRYFEQLESRLSNWSKEQGFRLHTVYTYFAMSVRFNHFQIGNKVMKEYISSILSVLEFDRTEMIPMNERIKQIPVSYGGECGPDLTVVADRCGLTTKEVIQIHSEPLYFVYFLGFLPGFPYLGGLDARIHTPRRSVPRNQVTAGSIAIGGEQTGVYPVESPGGWHVIGKTDVKMMGPSNEPFVRPGDWVQFVPTS</sequence>
<keyword evidence="6" id="KW-1185">Reference proteome</keyword>
<dbReference type="InterPro" id="IPR003833">
    <property type="entry name" value="CT_C_D"/>
</dbReference>
<dbReference type="Pfam" id="PF02682">
    <property type="entry name" value="CT_C_D"/>
    <property type="match status" value="1"/>
</dbReference>
<evidence type="ECO:0000259" key="4">
    <source>
        <dbReference type="SMART" id="SM00796"/>
    </source>
</evidence>
<dbReference type="PANTHER" id="PTHR34698">
    <property type="entry name" value="5-OXOPROLINASE SUBUNIT B"/>
    <property type="match status" value="1"/>
</dbReference>
<dbReference type="InterPro" id="IPR029000">
    <property type="entry name" value="Cyclophilin-like_dom_sf"/>
</dbReference>
<protein>
    <submittedName>
        <fullName evidence="5">5-oxoprolinase subunit PxpB</fullName>
        <ecNumber evidence="5">3.5.2.9</ecNumber>
    </submittedName>
</protein>
<dbReference type="PANTHER" id="PTHR34698:SF2">
    <property type="entry name" value="5-OXOPROLINASE SUBUNIT B"/>
    <property type="match status" value="1"/>
</dbReference>
<dbReference type="SMART" id="SM00796">
    <property type="entry name" value="AHS1"/>
    <property type="match status" value="1"/>
</dbReference>
<evidence type="ECO:0000256" key="3">
    <source>
        <dbReference type="ARBA" id="ARBA00022840"/>
    </source>
</evidence>
<dbReference type="GO" id="GO:0017168">
    <property type="term" value="F:5-oxoprolinase (ATP-hydrolyzing) activity"/>
    <property type="evidence" value="ECO:0007669"/>
    <property type="project" value="UniProtKB-EC"/>
</dbReference>
<evidence type="ECO:0000313" key="5">
    <source>
        <dbReference type="EMBL" id="QPC47675.1"/>
    </source>
</evidence>
<dbReference type="InterPro" id="IPR010016">
    <property type="entry name" value="PxpB"/>
</dbReference>
<name>A0A7S8HGQ3_9BACI</name>
<keyword evidence="3" id="KW-0067">ATP-binding</keyword>
<evidence type="ECO:0000256" key="2">
    <source>
        <dbReference type="ARBA" id="ARBA00022801"/>
    </source>
</evidence>
<dbReference type="GO" id="GO:0005524">
    <property type="term" value="F:ATP binding"/>
    <property type="evidence" value="ECO:0007669"/>
    <property type="project" value="UniProtKB-KW"/>
</dbReference>
<evidence type="ECO:0000313" key="6">
    <source>
        <dbReference type="Proteomes" id="UP000593626"/>
    </source>
</evidence>
<dbReference type="RefSeq" id="WP_239672350.1">
    <property type="nucleotide sequence ID" value="NZ_CP049742.1"/>
</dbReference>
<gene>
    <name evidence="5" type="primary">pxpB</name>
    <name evidence="5" type="ORF">G8O30_12275</name>
</gene>
<dbReference type="Proteomes" id="UP000593626">
    <property type="component" value="Chromosome"/>
</dbReference>
<accession>A0A7S8HGQ3</accession>
<dbReference type="EMBL" id="CP049742">
    <property type="protein sequence ID" value="QPC47675.1"/>
    <property type="molecule type" value="Genomic_DNA"/>
</dbReference>
<keyword evidence="1" id="KW-0547">Nucleotide-binding</keyword>
<dbReference type="KEGG" id="mcui:G8O30_12275"/>
<keyword evidence="2 5" id="KW-0378">Hydrolase</keyword>
<organism evidence="5 6">
    <name type="scientific">Mangrovibacillus cuniculi</name>
    <dbReference type="NCBI Taxonomy" id="2593652"/>
    <lineage>
        <taxon>Bacteria</taxon>
        <taxon>Bacillati</taxon>
        <taxon>Bacillota</taxon>
        <taxon>Bacilli</taxon>
        <taxon>Bacillales</taxon>
        <taxon>Bacillaceae</taxon>
        <taxon>Mangrovibacillus</taxon>
    </lineage>
</organism>
<dbReference type="EC" id="3.5.2.9" evidence="5"/>
<evidence type="ECO:0000256" key="1">
    <source>
        <dbReference type="ARBA" id="ARBA00022741"/>
    </source>
</evidence>
<dbReference type="AlphaFoldDB" id="A0A7S8HGQ3"/>
<feature type="domain" description="Carboxyltransferase" evidence="4">
    <location>
        <begin position="6"/>
        <end position="214"/>
    </location>
</feature>
<dbReference type="Gene3D" id="2.40.100.10">
    <property type="entry name" value="Cyclophilin-like"/>
    <property type="match status" value="1"/>
</dbReference>
<proteinExistence type="predicted"/>